<feature type="compositionally biased region" description="Low complexity" evidence="2">
    <location>
        <begin position="434"/>
        <end position="447"/>
    </location>
</feature>
<dbReference type="eggNOG" id="arCOG06897">
    <property type="taxonomic scope" value="Archaea"/>
</dbReference>
<feature type="domain" description="ATP-grasp" evidence="3">
    <location>
        <begin position="134"/>
        <end position="325"/>
    </location>
</feature>
<accession>D2RWY3</accession>
<dbReference type="GO" id="GO:0046872">
    <property type="term" value="F:metal ion binding"/>
    <property type="evidence" value="ECO:0007669"/>
    <property type="project" value="InterPro"/>
</dbReference>
<protein>
    <recommendedName>
        <fullName evidence="3">ATP-grasp domain-containing protein</fullName>
    </recommendedName>
</protein>
<dbReference type="STRING" id="543526.Htur_0698"/>
<dbReference type="GO" id="GO:0005524">
    <property type="term" value="F:ATP binding"/>
    <property type="evidence" value="ECO:0007669"/>
    <property type="project" value="UniProtKB-UniRule"/>
</dbReference>
<dbReference type="EMBL" id="CP001860">
    <property type="protein sequence ID" value="ADB59595.1"/>
    <property type="molecule type" value="Genomic_DNA"/>
</dbReference>
<evidence type="ECO:0000259" key="3">
    <source>
        <dbReference type="PROSITE" id="PS50975"/>
    </source>
</evidence>
<dbReference type="RefSeq" id="WP_012941916.1">
    <property type="nucleotide sequence ID" value="NC_013743.1"/>
</dbReference>
<dbReference type="InterPro" id="IPR011761">
    <property type="entry name" value="ATP-grasp"/>
</dbReference>
<keyword evidence="1" id="KW-0547">Nucleotide-binding</keyword>
<dbReference type="GeneID" id="8741280"/>
<dbReference type="PROSITE" id="PS50975">
    <property type="entry name" value="ATP_GRASP"/>
    <property type="match status" value="1"/>
</dbReference>
<reference evidence="4 5" key="1">
    <citation type="journal article" date="2010" name="Stand. Genomic Sci.">
        <title>Complete genome sequence of Haloterrigena turkmenica type strain (4k).</title>
        <authorList>
            <person name="Saunders E."/>
            <person name="Tindall B.J."/>
            <person name="Fahnrich R."/>
            <person name="Lapidus A."/>
            <person name="Copeland A."/>
            <person name="Del Rio T.G."/>
            <person name="Lucas S."/>
            <person name="Chen F."/>
            <person name="Tice H."/>
            <person name="Cheng J.F."/>
            <person name="Han C."/>
            <person name="Detter J.C."/>
            <person name="Bruce D."/>
            <person name="Goodwin L."/>
            <person name="Chain P."/>
            <person name="Pitluck S."/>
            <person name="Pati A."/>
            <person name="Ivanova N."/>
            <person name="Mavromatis K."/>
            <person name="Chen A."/>
            <person name="Palaniappan K."/>
            <person name="Land M."/>
            <person name="Hauser L."/>
            <person name="Chang Y.J."/>
            <person name="Jeffries C.D."/>
            <person name="Brettin T."/>
            <person name="Rohde M."/>
            <person name="Goker M."/>
            <person name="Bristow J."/>
            <person name="Eisen J.A."/>
            <person name="Markowitz V."/>
            <person name="Hugenholtz P."/>
            <person name="Klenk H.P."/>
            <person name="Kyrpides N.C."/>
        </authorList>
    </citation>
    <scope>NUCLEOTIDE SEQUENCE [LARGE SCALE GENOMIC DNA]</scope>
    <source>
        <strain evidence="5">ATCC 51198 / DSM 5511 / JCM 9101 / NCIMB 13204 / VKM B-1734 / 4k</strain>
    </source>
</reference>
<feature type="compositionally biased region" description="Basic and acidic residues" evidence="2">
    <location>
        <begin position="449"/>
        <end position="467"/>
    </location>
</feature>
<evidence type="ECO:0000313" key="5">
    <source>
        <dbReference type="Proteomes" id="UP000001903"/>
    </source>
</evidence>
<feature type="region of interest" description="Disordered" evidence="2">
    <location>
        <begin position="422"/>
        <end position="467"/>
    </location>
</feature>
<organism evidence="4 5">
    <name type="scientific">Haloterrigena turkmenica (strain ATCC 51198 / DSM 5511 / JCM 9101 / NCIMB 13204 / VKM B-1734 / 4k)</name>
    <name type="common">Halococcus turkmenicus</name>
    <dbReference type="NCBI Taxonomy" id="543526"/>
    <lineage>
        <taxon>Archaea</taxon>
        <taxon>Methanobacteriati</taxon>
        <taxon>Methanobacteriota</taxon>
        <taxon>Stenosarchaea group</taxon>
        <taxon>Halobacteria</taxon>
        <taxon>Halobacteriales</taxon>
        <taxon>Natrialbaceae</taxon>
        <taxon>Haloterrigena</taxon>
    </lineage>
</organism>
<dbReference type="HOGENOM" id="CLU_034084_2_1_2"/>
<sequence length="467" mass="51744">MSDQLTRSRERAGSDRGSIVVPAVSVPSSDCCLRSLSPTGVHTIVVSEEPTAKSFCSRHCDEAVLVPDPATDLEGYATALFALARREDVRTVVPTREPDAFVLSKYRDAFAEHVATPWPTLETLRRVHDRVRLAEAAETADVPVPETRPLEAVDTIARPSVVKSRYNLLVDEYVESVPPGRVRQSKTVEHLRPGAAVEPVSLRETFGHDPIVQEFVPIDEEYMVGALYERGEPVATVQHRQFRGASYTGGGGVYRESIHNDDLEDAALSLLDELEWHGLACIEYMRHPGTGEFYLTEINPRLWTSLAANARMGADFPRYYWQMATGRADEIDDGYDVGVGCHYLKGELAHVLSHLHDDSDLIDRPSIADTLRAIGRSCYEQPNFDLLSRDDPWPFVQDVLTELDRGVLKGVGPADLGYRASGAEQPVDWREAAPVDAVADANADVHASSTRDERPPLRESVEDRHTP</sequence>
<evidence type="ECO:0000313" key="4">
    <source>
        <dbReference type="EMBL" id="ADB59595.1"/>
    </source>
</evidence>
<dbReference type="Gene3D" id="3.40.50.20">
    <property type="match status" value="1"/>
</dbReference>
<evidence type="ECO:0000256" key="2">
    <source>
        <dbReference type="SAM" id="MobiDB-lite"/>
    </source>
</evidence>
<keyword evidence="5" id="KW-1185">Reference proteome</keyword>
<dbReference type="AlphaFoldDB" id="D2RWY3"/>
<gene>
    <name evidence="4" type="ordered locus">Htur_0698</name>
</gene>
<evidence type="ECO:0000256" key="1">
    <source>
        <dbReference type="PROSITE-ProRule" id="PRU00409"/>
    </source>
</evidence>
<dbReference type="SUPFAM" id="SSF56059">
    <property type="entry name" value="Glutathione synthetase ATP-binding domain-like"/>
    <property type="match status" value="1"/>
</dbReference>
<keyword evidence="1" id="KW-0067">ATP-binding</keyword>
<name>D2RWY3_HALTV</name>
<dbReference type="Gene3D" id="3.30.470.20">
    <property type="entry name" value="ATP-grasp fold, B domain"/>
    <property type="match status" value="1"/>
</dbReference>
<dbReference type="Proteomes" id="UP000001903">
    <property type="component" value="Chromosome"/>
</dbReference>
<proteinExistence type="predicted"/>
<dbReference type="KEGG" id="htu:Htur_0698"/>